<evidence type="ECO:0000256" key="3">
    <source>
        <dbReference type="ARBA" id="ARBA00022801"/>
    </source>
</evidence>
<evidence type="ECO:0000313" key="7">
    <source>
        <dbReference type="EMBL" id="HJG37339.1"/>
    </source>
</evidence>
<evidence type="ECO:0000256" key="1">
    <source>
        <dbReference type="ARBA" id="ARBA00011063"/>
    </source>
</evidence>
<comment type="similarity">
    <text evidence="1">Belongs to the low molecular weight phosphotyrosine protein phosphatase family.</text>
</comment>
<evidence type="ECO:0000313" key="8">
    <source>
        <dbReference type="Proteomes" id="UP000753256"/>
    </source>
</evidence>
<dbReference type="EMBL" id="DYUZ01000023">
    <property type="protein sequence ID" value="HJG37339.1"/>
    <property type="molecule type" value="Genomic_DNA"/>
</dbReference>
<keyword evidence="3" id="KW-0378">Hydrolase</keyword>
<dbReference type="InterPro" id="IPR017867">
    <property type="entry name" value="Tyr_phospatase_low_mol_wt"/>
</dbReference>
<dbReference type="InterPro" id="IPR023485">
    <property type="entry name" value="Ptyr_pPase"/>
</dbReference>
<dbReference type="CDD" id="cd16343">
    <property type="entry name" value="LMWPTP"/>
    <property type="match status" value="1"/>
</dbReference>
<keyword evidence="4" id="KW-0904">Protein phosphatase</keyword>
<evidence type="ECO:0000259" key="6">
    <source>
        <dbReference type="SMART" id="SM00226"/>
    </source>
</evidence>
<dbReference type="SUPFAM" id="SSF52788">
    <property type="entry name" value="Phosphotyrosine protein phosphatases I"/>
    <property type="match status" value="1"/>
</dbReference>
<sequence length="171" mass="18812">MFRILFVCHGNICRSTMAQSVMTELVRRAGRDTDFLIDSAATTREALGCTPHHGTVAELKRRGIPVAPHRARQITAAEYGDWDLIVGMDDENMGDLERILSRSPAWHLDGGARVQKLLSFVADGDASPAPRDRTGRVRDVADPWYTGDFTATYRDVLAGCEALLAQLTARA</sequence>
<gene>
    <name evidence="7" type="ORF">K8V70_05700</name>
</gene>
<name>A0A921LTF2_9ACTN</name>
<comment type="caution">
    <text evidence="7">The sequence shown here is derived from an EMBL/GenBank/DDBJ whole genome shotgun (WGS) entry which is preliminary data.</text>
</comment>
<dbReference type="Proteomes" id="UP000753256">
    <property type="component" value="Unassembled WGS sequence"/>
</dbReference>
<accession>A0A921LTF2</accession>
<dbReference type="PANTHER" id="PTHR11717:SF7">
    <property type="entry name" value="LOW MOLECULAR WEIGHT PHOSPHOTYROSINE PROTEIN PHOSPHATASE"/>
    <property type="match status" value="1"/>
</dbReference>
<dbReference type="InterPro" id="IPR036196">
    <property type="entry name" value="Ptyr_pPase_sf"/>
</dbReference>
<dbReference type="EC" id="3.1.3.48" evidence="2"/>
<dbReference type="PANTHER" id="PTHR11717">
    <property type="entry name" value="LOW MOLECULAR WEIGHT PROTEIN TYROSINE PHOSPHATASE"/>
    <property type="match status" value="1"/>
</dbReference>
<evidence type="ECO:0000256" key="2">
    <source>
        <dbReference type="ARBA" id="ARBA00013064"/>
    </source>
</evidence>
<feature type="active site" description="Proton donor" evidence="5">
    <location>
        <position position="142"/>
    </location>
</feature>
<reference evidence="7" key="2">
    <citation type="submission" date="2021-09" db="EMBL/GenBank/DDBJ databases">
        <authorList>
            <person name="Gilroy R."/>
        </authorList>
    </citation>
    <scope>NUCLEOTIDE SEQUENCE</scope>
    <source>
        <strain evidence="7">ChiHjej13B12-9602</strain>
    </source>
</reference>
<dbReference type="InterPro" id="IPR050438">
    <property type="entry name" value="LMW_PTPase"/>
</dbReference>
<evidence type="ECO:0000256" key="4">
    <source>
        <dbReference type="ARBA" id="ARBA00022912"/>
    </source>
</evidence>
<dbReference type="Gene3D" id="3.40.50.2300">
    <property type="match status" value="1"/>
</dbReference>
<dbReference type="GO" id="GO:0004725">
    <property type="term" value="F:protein tyrosine phosphatase activity"/>
    <property type="evidence" value="ECO:0007669"/>
    <property type="project" value="UniProtKB-EC"/>
</dbReference>
<dbReference type="SMART" id="SM00226">
    <property type="entry name" value="LMWPc"/>
    <property type="match status" value="1"/>
</dbReference>
<dbReference type="PRINTS" id="PR00719">
    <property type="entry name" value="LMWPTPASE"/>
</dbReference>
<evidence type="ECO:0000256" key="5">
    <source>
        <dbReference type="PIRSR" id="PIRSR617867-1"/>
    </source>
</evidence>
<feature type="domain" description="Phosphotyrosine protein phosphatase I" evidence="6">
    <location>
        <begin position="2"/>
        <end position="166"/>
    </location>
</feature>
<dbReference type="Pfam" id="PF01451">
    <property type="entry name" value="LMWPc"/>
    <property type="match status" value="1"/>
</dbReference>
<protein>
    <recommendedName>
        <fullName evidence="2">protein-tyrosine-phosphatase</fullName>
        <ecNumber evidence="2">3.1.3.48</ecNumber>
    </recommendedName>
</protein>
<dbReference type="RefSeq" id="WP_273190176.1">
    <property type="nucleotide sequence ID" value="NZ_DYUZ01000023.1"/>
</dbReference>
<dbReference type="AlphaFoldDB" id="A0A921LTF2"/>
<feature type="active site" evidence="5">
    <location>
        <position position="14"/>
    </location>
</feature>
<reference evidence="7" key="1">
    <citation type="journal article" date="2021" name="PeerJ">
        <title>Extensive microbial diversity within the chicken gut microbiome revealed by metagenomics and culture.</title>
        <authorList>
            <person name="Gilroy R."/>
            <person name="Ravi A."/>
            <person name="Getino M."/>
            <person name="Pursley I."/>
            <person name="Horton D.L."/>
            <person name="Alikhan N.F."/>
            <person name="Baker D."/>
            <person name="Gharbi K."/>
            <person name="Hall N."/>
            <person name="Watson M."/>
            <person name="Adriaenssens E.M."/>
            <person name="Foster-Nyarko E."/>
            <person name="Jarju S."/>
            <person name="Secka A."/>
            <person name="Antonio M."/>
            <person name="Oren A."/>
            <person name="Chaudhuri R.R."/>
            <person name="La Ragione R."/>
            <person name="Hildebrand F."/>
            <person name="Pallen M.J."/>
        </authorList>
    </citation>
    <scope>NUCLEOTIDE SEQUENCE</scope>
    <source>
        <strain evidence="7">ChiHjej13B12-9602</strain>
    </source>
</reference>
<organism evidence="7 8">
    <name type="scientific">Enorma phocaeensis</name>
    <dbReference type="NCBI Taxonomy" id="1871019"/>
    <lineage>
        <taxon>Bacteria</taxon>
        <taxon>Bacillati</taxon>
        <taxon>Actinomycetota</taxon>
        <taxon>Coriobacteriia</taxon>
        <taxon>Coriobacteriales</taxon>
        <taxon>Coriobacteriaceae</taxon>
        <taxon>Enorma</taxon>
    </lineage>
</organism>
<proteinExistence type="inferred from homology"/>
<feature type="active site" description="Nucleophile" evidence="5">
    <location>
        <position position="8"/>
    </location>
</feature>